<keyword evidence="2 6" id="KW-0808">Transferase</keyword>
<feature type="binding site" evidence="6">
    <location>
        <position position="299"/>
    </location>
    <ligand>
        <name>S-adenosyl-L-methionine</name>
        <dbReference type="ChEBI" id="CHEBI:59789"/>
    </ligand>
</feature>
<keyword evidence="4 6" id="KW-0694">RNA-binding</keyword>
<dbReference type="InterPro" id="IPR023267">
    <property type="entry name" value="RCMT"/>
</dbReference>
<comment type="caution">
    <text evidence="6">Lacks conserved residue(s) required for the propagation of feature annotation.</text>
</comment>
<dbReference type="CDD" id="cd02440">
    <property type="entry name" value="AdoMet_MTases"/>
    <property type="match status" value="1"/>
</dbReference>
<keyword evidence="9" id="KW-1185">Reference proteome</keyword>
<dbReference type="EMBL" id="KZ301975">
    <property type="protein sequence ID" value="PFH53101.1"/>
    <property type="molecule type" value="Genomic_DNA"/>
</dbReference>
<evidence type="ECO:0000256" key="3">
    <source>
        <dbReference type="ARBA" id="ARBA00022691"/>
    </source>
</evidence>
<dbReference type="PANTHER" id="PTHR22807:SF4">
    <property type="entry name" value="28S RRNA (CYTOSINE-C(5))-METHYLTRANSFERASE"/>
    <property type="match status" value="1"/>
</dbReference>
<dbReference type="InterPro" id="IPR049560">
    <property type="entry name" value="MeTrfase_RsmB-F_NOP2_cat"/>
</dbReference>
<dbReference type="Gene3D" id="3.30.70.1170">
    <property type="entry name" value="Sun protein, domain 3"/>
    <property type="match status" value="1"/>
</dbReference>
<feature type="active site" description="Nucleophile" evidence="6">
    <location>
        <position position="356"/>
    </location>
</feature>
<dbReference type="GO" id="GO:0005730">
    <property type="term" value="C:nucleolus"/>
    <property type="evidence" value="ECO:0007669"/>
    <property type="project" value="TreeGrafter"/>
</dbReference>
<evidence type="ECO:0000313" key="9">
    <source>
        <dbReference type="Proteomes" id="UP000242287"/>
    </source>
</evidence>
<dbReference type="InterPro" id="IPR048889">
    <property type="entry name" value="NSUN5_RCM1_N"/>
</dbReference>
<dbReference type="Pfam" id="PF21148">
    <property type="entry name" value="NSUN5_fdxn-like"/>
    <property type="match status" value="1"/>
</dbReference>
<dbReference type="InterPro" id="IPR049561">
    <property type="entry name" value="NSUN5_7_fdxn-like"/>
</dbReference>
<evidence type="ECO:0000256" key="6">
    <source>
        <dbReference type="PROSITE-ProRule" id="PRU01023"/>
    </source>
</evidence>
<dbReference type="FunFam" id="3.40.50.150:FF:000164">
    <property type="entry name" value="Methyltransferase NSUN5, putative"/>
    <property type="match status" value="1"/>
</dbReference>
<dbReference type="PRINTS" id="PR02008">
    <property type="entry name" value="RCMTFAMILY"/>
</dbReference>
<dbReference type="Pfam" id="PF01189">
    <property type="entry name" value="Methyltr_RsmB-F"/>
    <property type="match status" value="1"/>
</dbReference>
<dbReference type="Proteomes" id="UP000242287">
    <property type="component" value="Unassembled WGS sequence"/>
</dbReference>
<feature type="binding site" evidence="6">
    <location>
        <position position="252"/>
    </location>
    <ligand>
        <name>S-adenosyl-L-methionine</name>
        <dbReference type="ChEBI" id="CHEBI:59789"/>
    </ligand>
</feature>
<protein>
    <recommendedName>
        <fullName evidence="7">SAM-dependent MTase RsmB/NOP-type domain-containing protein</fullName>
    </recommendedName>
</protein>
<dbReference type="PANTHER" id="PTHR22807">
    <property type="entry name" value="NOP2 YEAST -RELATED NOL1/NOP2/FMU SUN DOMAIN-CONTAINING"/>
    <property type="match status" value="1"/>
</dbReference>
<feature type="domain" description="SAM-dependent MTase RsmB/NOP-type" evidence="7">
    <location>
        <begin position="126"/>
        <end position="432"/>
    </location>
</feature>
<evidence type="ECO:0000256" key="4">
    <source>
        <dbReference type="ARBA" id="ARBA00022884"/>
    </source>
</evidence>
<dbReference type="InterPro" id="IPR001678">
    <property type="entry name" value="MeTrfase_RsmB-F_NOP2_dom"/>
</dbReference>
<gene>
    <name evidence="8" type="ORF">AMATHDRAFT_79254</name>
</gene>
<name>A0A2A9NXE7_9AGAR</name>
<dbReference type="InterPro" id="IPR029063">
    <property type="entry name" value="SAM-dependent_MTases_sf"/>
</dbReference>
<accession>A0A2A9NXE7</accession>
<evidence type="ECO:0000313" key="8">
    <source>
        <dbReference type="EMBL" id="PFH53101.1"/>
    </source>
</evidence>
<reference evidence="8 9" key="1">
    <citation type="submission" date="2014-02" db="EMBL/GenBank/DDBJ databases">
        <title>Transposable element dynamics among asymbiotic and ectomycorrhizal Amanita fungi.</title>
        <authorList>
            <consortium name="DOE Joint Genome Institute"/>
            <person name="Hess J."/>
            <person name="Skrede I."/>
            <person name="Wolfe B."/>
            <person name="LaButti K."/>
            <person name="Ohm R.A."/>
            <person name="Grigoriev I.V."/>
            <person name="Pringle A."/>
        </authorList>
    </citation>
    <scope>NUCLEOTIDE SEQUENCE [LARGE SCALE GENOMIC DNA]</scope>
    <source>
        <strain evidence="8 9">SKay4041</strain>
    </source>
</reference>
<feature type="binding site" evidence="6">
    <location>
        <position position="279"/>
    </location>
    <ligand>
        <name>S-adenosyl-L-methionine</name>
        <dbReference type="ChEBI" id="CHEBI:59789"/>
    </ligand>
</feature>
<keyword evidence="3 6" id="KW-0949">S-adenosyl-L-methionine</keyword>
<dbReference type="GO" id="GO:0008173">
    <property type="term" value="F:RNA methyltransferase activity"/>
    <property type="evidence" value="ECO:0007669"/>
    <property type="project" value="InterPro"/>
</dbReference>
<keyword evidence="1 6" id="KW-0489">Methyltransferase</keyword>
<comment type="similarity">
    <text evidence="6">Belongs to the class I-like SAM-binding methyltransferase superfamily. RsmB/NOP family.</text>
</comment>
<dbReference type="STRING" id="703135.A0A2A9NXE7"/>
<evidence type="ECO:0000259" key="7">
    <source>
        <dbReference type="PROSITE" id="PS51686"/>
    </source>
</evidence>
<dbReference type="Gene3D" id="3.40.50.150">
    <property type="entry name" value="Vaccinia Virus protein VP39"/>
    <property type="match status" value="1"/>
</dbReference>
<evidence type="ECO:0000256" key="2">
    <source>
        <dbReference type="ARBA" id="ARBA00022679"/>
    </source>
</evidence>
<dbReference type="Pfam" id="PF21153">
    <property type="entry name" value="NSUN5_N"/>
    <property type="match status" value="1"/>
</dbReference>
<dbReference type="PROSITE" id="PS51686">
    <property type="entry name" value="SAM_MT_RSMB_NOP"/>
    <property type="match status" value="1"/>
</dbReference>
<dbReference type="OrthoDB" id="435282at2759"/>
<dbReference type="GO" id="GO:0003723">
    <property type="term" value="F:RNA binding"/>
    <property type="evidence" value="ECO:0007669"/>
    <property type="project" value="UniProtKB-UniRule"/>
</dbReference>
<proteinExistence type="inferred from homology"/>
<evidence type="ECO:0000256" key="1">
    <source>
        <dbReference type="ARBA" id="ARBA00022603"/>
    </source>
</evidence>
<comment type="catalytic activity">
    <reaction evidence="5">
        <text>a cytidine in 25S rRNA + S-adenosyl-L-methionine = a 5-methylcytidine in 25S rRNA + S-adenosyl-L-homocysteine + H(+)</text>
        <dbReference type="Rhea" id="RHEA:47780"/>
        <dbReference type="Rhea" id="RHEA-COMP:11911"/>
        <dbReference type="Rhea" id="RHEA-COMP:11912"/>
        <dbReference type="ChEBI" id="CHEBI:15378"/>
        <dbReference type="ChEBI" id="CHEBI:57856"/>
        <dbReference type="ChEBI" id="CHEBI:59789"/>
        <dbReference type="ChEBI" id="CHEBI:74483"/>
        <dbReference type="ChEBI" id="CHEBI:82748"/>
    </reaction>
</comment>
<dbReference type="AlphaFoldDB" id="A0A2A9NXE7"/>
<dbReference type="GO" id="GO:0070475">
    <property type="term" value="P:rRNA base methylation"/>
    <property type="evidence" value="ECO:0007669"/>
    <property type="project" value="TreeGrafter"/>
</dbReference>
<organism evidence="8 9">
    <name type="scientific">Amanita thiersii Skay4041</name>
    <dbReference type="NCBI Taxonomy" id="703135"/>
    <lineage>
        <taxon>Eukaryota</taxon>
        <taxon>Fungi</taxon>
        <taxon>Dikarya</taxon>
        <taxon>Basidiomycota</taxon>
        <taxon>Agaricomycotina</taxon>
        <taxon>Agaricomycetes</taxon>
        <taxon>Agaricomycetidae</taxon>
        <taxon>Agaricales</taxon>
        <taxon>Pluteineae</taxon>
        <taxon>Amanitaceae</taxon>
        <taxon>Amanita</taxon>
    </lineage>
</organism>
<evidence type="ECO:0000256" key="5">
    <source>
        <dbReference type="ARBA" id="ARBA00053002"/>
    </source>
</evidence>
<dbReference type="SUPFAM" id="SSF53335">
    <property type="entry name" value="S-adenosyl-L-methionine-dependent methyltransferases"/>
    <property type="match status" value="1"/>
</dbReference>
<sequence length="480" mass="53452">MNFYFGAAKTLDRLDAKQGSIKGLIADIPEKERKRSAALVIETLKYKPVLKDVISAADLLRQERRIKTLNLALVLVHDLLFTPGGIQASGGPIKQAIMRHKTRLHGELQKIKIKRGVKSNSELVQSEDEKAAQIPRYIRVNTLLWTTDEALQAYISQGFSLSNSLPTERSFSKDEHIPDLLIFPPQTSFQEDTNYSSGRIILQDKASCFPAVVLNPPCKEDAVVIDATAAPGNKTSHLSALMRNKGKLFAFEKDKKRFSTLKQMLEKARCYNVETIHCDFLAVDPTDPQFAPTTHILLDPSCSGSGIINRLDHLLDTEQSNDGNEERLSKLASFQLMILRHAMKFPNVLRIVYSTCSIHAIENERVVEAALSSEEAKVGSFTLAPQNEVLPTWPRRGLASEMSDPNRAASLVRCLPGEDNTNGFFVSCFVKGGKRKKRKLDTDRLQWGTGETIIHATPNVREIINLVSFVNYEGAPPSSE</sequence>